<dbReference type="AlphaFoldDB" id="A0AAD9HRU5"/>
<dbReference type="Proteomes" id="UP001232148">
    <property type="component" value="Unassembled WGS sequence"/>
</dbReference>
<protein>
    <submittedName>
        <fullName evidence="1">Uncharacterized protein</fullName>
    </submittedName>
</protein>
<proteinExistence type="predicted"/>
<evidence type="ECO:0000313" key="2">
    <source>
        <dbReference type="Proteomes" id="UP001232148"/>
    </source>
</evidence>
<keyword evidence="2" id="KW-1185">Reference proteome</keyword>
<dbReference type="EMBL" id="MU842816">
    <property type="protein sequence ID" value="KAK2034160.1"/>
    <property type="molecule type" value="Genomic_DNA"/>
</dbReference>
<accession>A0AAD9HRU5</accession>
<reference evidence="1" key="1">
    <citation type="submission" date="2021-06" db="EMBL/GenBank/DDBJ databases">
        <title>Comparative genomics, transcriptomics and evolutionary studies reveal genomic signatures of adaptation to plant cell wall in hemibiotrophic fungi.</title>
        <authorList>
            <consortium name="DOE Joint Genome Institute"/>
            <person name="Baroncelli R."/>
            <person name="Diaz J.F."/>
            <person name="Benocci T."/>
            <person name="Peng M."/>
            <person name="Battaglia E."/>
            <person name="Haridas S."/>
            <person name="Andreopoulos W."/>
            <person name="Labutti K."/>
            <person name="Pangilinan J."/>
            <person name="Floch G.L."/>
            <person name="Makela M.R."/>
            <person name="Henrissat B."/>
            <person name="Grigoriev I.V."/>
            <person name="Crouch J.A."/>
            <person name="De Vries R.P."/>
            <person name="Sukno S.A."/>
            <person name="Thon M.R."/>
        </authorList>
    </citation>
    <scope>NUCLEOTIDE SEQUENCE</scope>
    <source>
        <strain evidence="1">MAFF235873</strain>
    </source>
</reference>
<sequence length="190" mass="20744">MSAATDQKTLASGSDTCPVASCERLRPSPSAARWICYLGNSQLCSLVPLFSFLFRSRSVLKGGARLVYTKRAGMASFKSDLAHGKLSLKTDPGIGNVTPGMRGCNRVSYYLGTANHLIDGGEFYTSSVKCMITMYCVTVRPYCGMSRSCILIMVSRSTYYNKDFVTRGSTISHFHAGPPEAWTDQITKCT</sequence>
<organism evidence="1 2">
    <name type="scientific">Colletotrichum zoysiae</name>
    <dbReference type="NCBI Taxonomy" id="1216348"/>
    <lineage>
        <taxon>Eukaryota</taxon>
        <taxon>Fungi</taxon>
        <taxon>Dikarya</taxon>
        <taxon>Ascomycota</taxon>
        <taxon>Pezizomycotina</taxon>
        <taxon>Sordariomycetes</taxon>
        <taxon>Hypocreomycetidae</taxon>
        <taxon>Glomerellales</taxon>
        <taxon>Glomerellaceae</taxon>
        <taxon>Colletotrichum</taxon>
        <taxon>Colletotrichum graminicola species complex</taxon>
    </lineage>
</organism>
<gene>
    <name evidence="1" type="ORF">LX32DRAFT_442226</name>
</gene>
<name>A0AAD9HRU5_9PEZI</name>
<evidence type="ECO:0000313" key="1">
    <source>
        <dbReference type="EMBL" id="KAK2034160.1"/>
    </source>
</evidence>
<comment type="caution">
    <text evidence="1">The sequence shown here is derived from an EMBL/GenBank/DDBJ whole genome shotgun (WGS) entry which is preliminary data.</text>
</comment>